<accession>A0A8X6LTW9</accession>
<dbReference type="Proteomes" id="UP000887116">
    <property type="component" value="Unassembled WGS sequence"/>
</dbReference>
<dbReference type="AlphaFoldDB" id="A0A8X6LTW9"/>
<proteinExistence type="predicted"/>
<organism evidence="1 2">
    <name type="scientific">Trichonephila clavata</name>
    <name type="common">Joro spider</name>
    <name type="synonym">Nephila clavata</name>
    <dbReference type="NCBI Taxonomy" id="2740835"/>
    <lineage>
        <taxon>Eukaryota</taxon>
        <taxon>Metazoa</taxon>
        <taxon>Ecdysozoa</taxon>
        <taxon>Arthropoda</taxon>
        <taxon>Chelicerata</taxon>
        <taxon>Arachnida</taxon>
        <taxon>Araneae</taxon>
        <taxon>Araneomorphae</taxon>
        <taxon>Entelegynae</taxon>
        <taxon>Araneoidea</taxon>
        <taxon>Nephilidae</taxon>
        <taxon>Trichonephila</taxon>
    </lineage>
</organism>
<evidence type="ECO:0000313" key="1">
    <source>
        <dbReference type="EMBL" id="GFR19824.1"/>
    </source>
</evidence>
<reference evidence="1" key="1">
    <citation type="submission" date="2020-07" db="EMBL/GenBank/DDBJ databases">
        <title>Multicomponent nature underlies the extraordinary mechanical properties of spider dragline silk.</title>
        <authorList>
            <person name="Kono N."/>
            <person name="Nakamura H."/>
            <person name="Mori M."/>
            <person name="Yoshida Y."/>
            <person name="Ohtoshi R."/>
            <person name="Malay A.D."/>
            <person name="Moran D.A.P."/>
            <person name="Tomita M."/>
            <person name="Numata K."/>
            <person name="Arakawa K."/>
        </authorList>
    </citation>
    <scope>NUCLEOTIDE SEQUENCE</scope>
</reference>
<name>A0A8X6LTW9_TRICU</name>
<keyword evidence="2" id="KW-1185">Reference proteome</keyword>
<evidence type="ECO:0000313" key="2">
    <source>
        <dbReference type="Proteomes" id="UP000887116"/>
    </source>
</evidence>
<comment type="caution">
    <text evidence="1">The sequence shown here is derived from an EMBL/GenBank/DDBJ whole genome shotgun (WGS) entry which is preliminary data.</text>
</comment>
<gene>
    <name evidence="1" type="ORF">TNCT_118001</name>
</gene>
<dbReference type="EMBL" id="BMAO01017985">
    <property type="protein sequence ID" value="GFR19824.1"/>
    <property type="molecule type" value="Genomic_DNA"/>
</dbReference>
<protein>
    <submittedName>
        <fullName evidence="1">Uncharacterized protein</fullName>
    </submittedName>
</protein>
<sequence length="84" mass="9904">MPLEKSLLSVPKIDSFSSFVRRNVKGHVISCRTKENESSFLWCFGALWMNNIDRFFLWVRYLNESYEQRIKKSLEENLSPNGDA</sequence>